<organism evidence="4 5">
    <name type="scientific">Lysobacter korlensis</name>
    <dbReference type="NCBI Taxonomy" id="553636"/>
    <lineage>
        <taxon>Bacteria</taxon>
        <taxon>Pseudomonadati</taxon>
        <taxon>Pseudomonadota</taxon>
        <taxon>Gammaproteobacteria</taxon>
        <taxon>Lysobacterales</taxon>
        <taxon>Lysobacteraceae</taxon>
        <taxon>Lysobacter</taxon>
    </lineage>
</organism>
<dbReference type="Pfam" id="PF13511">
    <property type="entry name" value="DUF4124"/>
    <property type="match status" value="1"/>
</dbReference>
<evidence type="ECO:0000313" key="4">
    <source>
        <dbReference type="EMBL" id="MFC0676600.1"/>
    </source>
</evidence>
<accession>A0ABV6RHY8</accession>
<dbReference type="InterPro" id="IPR025392">
    <property type="entry name" value="DUF4124"/>
</dbReference>
<feature type="region of interest" description="Disordered" evidence="1">
    <location>
        <begin position="37"/>
        <end position="80"/>
    </location>
</feature>
<feature type="domain" description="DUF4124" evidence="3">
    <location>
        <begin position="13"/>
        <end position="68"/>
    </location>
</feature>
<evidence type="ECO:0000313" key="5">
    <source>
        <dbReference type="Proteomes" id="UP001589896"/>
    </source>
</evidence>
<sequence>MNLKRVAGLLLALTASGGAAAAELVIYRCTDANGRLTLRDTPCRKGEQQQARTMQRPTDPPARPAAPAASAPPAAPAERTRIVVVTPPRPLYQCVTPDGEHYTSENDAGQPRWVPLWTLGYPLGHGDGYRPYVHGGVQARVGGRIGRDGRYDVRIGDGGHHHHPVPPLQIAYPAGAWVRDACHPLPPQEVCARLSDRRYELDRRYHSALQSERVRITTEQRGIDARLATDCGAN</sequence>
<dbReference type="Proteomes" id="UP001589896">
    <property type="component" value="Unassembled WGS sequence"/>
</dbReference>
<feature type="compositionally biased region" description="Basic and acidic residues" evidence="1">
    <location>
        <begin position="37"/>
        <end position="47"/>
    </location>
</feature>
<evidence type="ECO:0000256" key="1">
    <source>
        <dbReference type="SAM" id="MobiDB-lite"/>
    </source>
</evidence>
<evidence type="ECO:0000259" key="3">
    <source>
        <dbReference type="Pfam" id="PF13511"/>
    </source>
</evidence>
<dbReference type="EMBL" id="JBHLTG010000001">
    <property type="protein sequence ID" value="MFC0676600.1"/>
    <property type="molecule type" value="Genomic_DNA"/>
</dbReference>
<name>A0ABV6RHY8_9GAMM</name>
<keyword evidence="5" id="KW-1185">Reference proteome</keyword>
<feature type="chain" id="PRO_5046240865" evidence="2">
    <location>
        <begin position="22"/>
        <end position="234"/>
    </location>
</feature>
<gene>
    <name evidence="4" type="ORF">ACFFGH_01875</name>
</gene>
<keyword evidence="2" id="KW-0732">Signal</keyword>
<dbReference type="RefSeq" id="WP_386664320.1">
    <property type="nucleotide sequence ID" value="NZ_JBHLTG010000001.1"/>
</dbReference>
<feature type="signal peptide" evidence="2">
    <location>
        <begin position="1"/>
        <end position="21"/>
    </location>
</feature>
<comment type="caution">
    <text evidence="4">The sequence shown here is derived from an EMBL/GenBank/DDBJ whole genome shotgun (WGS) entry which is preliminary data.</text>
</comment>
<reference evidence="4 5" key="1">
    <citation type="submission" date="2024-09" db="EMBL/GenBank/DDBJ databases">
        <authorList>
            <person name="Sun Q."/>
            <person name="Mori K."/>
        </authorList>
    </citation>
    <scope>NUCLEOTIDE SEQUENCE [LARGE SCALE GENOMIC DNA]</scope>
    <source>
        <strain evidence="4 5">KCTC 23076</strain>
    </source>
</reference>
<protein>
    <submittedName>
        <fullName evidence="4">DUF4124 domain-containing protein</fullName>
    </submittedName>
</protein>
<evidence type="ECO:0000256" key="2">
    <source>
        <dbReference type="SAM" id="SignalP"/>
    </source>
</evidence>
<proteinExistence type="predicted"/>